<dbReference type="InterPro" id="IPR018060">
    <property type="entry name" value="HTH_AraC"/>
</dbReference>
<dbReference type="OrthoDB" id="282744at2"/>
<dbReference type="Pfam" id="PF06445">
    <property type="entry name" value="GyrI-like"/>
    <property type="match status" value="1"/>
</dbReference>
<dbReference type="InterPro" id="IPR029442">
    <property type="entry name" value="GyrI-like"/>
</dbReference>
<dbReference type="SUPFAM" id="SSF46689">
    <property type="entry name" value="Homeodomain-like"/>
    <property type="match status" value="2"/>
</dbReference>
<dbReference type="PRINTS" id="PR00032">
    <property type="entry name" value="HTHARAC"/>
</dbReference>
<keyword evidence="1" id="KW-0805">Transcription regulation</keyword>
<evidence type="ECO:0000313" key="6">
    <source>
        <dbReference type="Proteomes" id="UP000236721"/>
    </source>
</evidence>
<proteinExistence type="predicted"/>
<dbReference type="SMART" id="SM00871">
    <property type="entry name" value="AraC_E_bind"/>
    <property type="match status" value="1"/>
</dbReference>
<dbReference type="PANTHER" id="PTHR40055:SF1">
    <property type="entry name" value="TRANSCRIPTIONAL REGULATOR YGIV-RELATED"/>
    <property type="match status" value="1"/>
</dbReference>
<evidence type="ECO:0000259" key="4">
    <source>
        <dbReference type="PROSITE" id="PS01124"/>
    </source>
</evidence>
<dbReference type="AlphaFoldDB" id="A0A1H5SEK4"/>
<feature type="domain" description="HTH araC/xylS-type" evidence="4">
    <location>
        <begin position="8"/>
        <end position="107"/>
    </location>
</feature>
<dbReference type="Gene3D" id="1.10.10.60">
    <property type="entry name" value="Homeodomain-like"/>
    <property type="match status" value="2"/>
</dbReference>
<dbReference type="GO" id="GO:0003700">
    <property type="term" value="F:DNA-binding transcription factor activity"/>
    <property type="evidence" value="ECO:0007669"/>
    <property type="project" value="InterPro"/>
</dbReference>
<dbReference type="SUPFAM" id="SSF55136">
    <property type="entry name" value="Probable bacterial effector-binding domain"/>
    <property type="match status" value="1"/>
</dbReference>
<dbReference type="SMART" id="SM00342">
    <property type="entry name" value="HTH_ARAC"/>
    <property type="match status" value="1"/>
</dbReference>
<dbReference type="PANTHER" id="PTHR40055">
    <property type="entry name" value="TRANSCRIPTIONAL REGULATOR YGIV-RELATED"/>
    <property type="match status" value="1"/>
</dbReference>
<dbReference type="Pfam" id="PF12833">
    <property type="entry name" value="HTH_18"/>
    <property type="match status" value="1"/>
</dbReference>
<dbReference type="InterPro" id="IPR009057">
    <property type="entry name" value="Homeodomain-like_sf"/>
</dbReference>
<gene>
    <name evidence="5" type="ORF">SAMN04488244_101338</name>
</gene>
<keyword evidence="3" id="KW-0804">Transcription</keyword>
<keyword evidence="6" id="KW-1185">Reference proteome</keyword>
<evidence type="ECO:0000313" key="5">
    <source>
        <dbReference type="EMBL" id="SEF49022.1"/>
    </source>
</evidence>
<reference evidence="6" key="1">
    <citation type="submission" date="2016-10" db="EMBL/GenBank/DDBJ databases">
        <authorList>
            <person name="Varghese N."/>
            <person name="Submissions S."/>
        </authorList>
    </citation>
    <scope>NUCLEOTIDE SEQUENCE [LARGE SCALE GENOMIC DNA]</scope>
    <source>
        <strain evidence="6">CGMCC 1.7062</strain>
    </source>
</reference>
<evidence type="ECO:0000256" key="1">
    <source>
        <dbReference type="ARBA" id="ARBA00023015"/>
    </source>
</evidence>
<dbReference type="InterPro" id="IPR010499">
    <property type="entry name" value="AraC_E-bd"/>
</dbReference>
<dbReference type="InterPro" id="IPR020449">
    <property type="entry name" value="Tscrpt_reg_AraC-type_HTH"/>
</dbReference>
<dbReference type="RefSeq" id="WP_103878574.1">
    <property type="nucleotide sequence ID" value="NZ_FNVG01000001.1"/>
</dbReference>
<dbReference type="PROSITE" id="PS01124">
    <property type="entry name" value="HTH_ARAC_FAMILY_2"/>
    <property type="match status" value="1"/>
</dbReference>
<dbReference type="Gene3D" id="3.20.80.10">
    <property type="entry name" value="Regulatory factor, effector binding domain"/>
    <property type="match status" value="1"/>
</dbReference>
<evidence type="ECO:0000256" key="3">
    <source>
        <dbReference type="ARBA" id="ARBA00023163"/>
    </source>
</evidence>
<name>A0A1H5SEK4_9VIBR</name>
<dbReference type="Proteomes" id="UP000236721">
    <property type="component" value="Unassembled WGS sequence"/>
</dbReference>
<dbReference type="InterPro" id="IPR050908">
    <property type="entry name" value="SmbC-like"/>
</dbReference>
<accession>A0A1H5SEK4</accession>
<protein>
    <submittedName>
        <fullName evidence="5">AraC family transcriptional regulator</fullName>
    </submittedName>
</protein>
<organism evidence="5 6">
    <name type="scientific">Vibrio hangzhouensis</name>
    <dbReference type="NCBI Taxonomy" id="462991"/>
    <lineage>
        <taxon>Bacteria</taxon>
        <taxon>Pseudomonadati</taxon>
        <taxon>Pseudomonadota</taxon>
        <taxon>Gammaproteobacteria</taxon>
        <taxon>Vibrionales</taxon>
        <taxon>Vibrionaceae</taxon>
        <taxon>Vibrio</taxon>
    </lineage>
</organism>
<dbReference type="InterPro" id="IPR018062">
    <property type="entry name" value="HTH_AraC-typ_CS"/>
</dbReference>
<dbReference type="PROSITE" id="PS00041">
    <property type="entry name" value="HTH_ARAC_FAMILY_1"/>
    <property type="match status" value="1"/>
</dbReference>
<dbReference type="EMBL" id="FNVG01000001">
    <property type="protein sequence ID" value="SEF49022.1"/>
    <property type="molecule type" value="Genomic_DNA"/>
</dbReference>
<dbReference type="GO" id="GO:0043565">
    <property type="term" value="F:sequence-specific DNA binding"/>
    <property type="evidence" value="ECO:0007669"/>
    <property type="project" value="InterPro"/>
</dbReference>
<dbReference type="InterPro" id="IPR011256">
    <property type="entry name" value="Reg_factor_effector_dom_sf"/>
</dbReference>
<sequence length="288" mass="33731">MNYQERFHQLLNYIDSHLDEELTVDKLSRIACLSKYHFHRQFSSLFGITAFAYIRQARMKRASYQLAFKKDMKVVDIAVANGYESSEAFSRAFSQSIGQNPSKFREQPQWTSWHEKYQQFKKLRIQRMKSDKYSHLVEIVNFSETKVAALEHLGALELLGNTINSFIDWRRKNNLSPNVSRTFNIVYDDPAVTEPDKYRCEICASIKSDVKQNEYGVITKIIPTGRCAVIKHIGSDDTISETITYLYSEWLPQSEEELRDYPLFFERVSFFPDVPETEIITDIYLPLK</sequence>
<keyword evidence="2" id="KW-0238">DNA-binding</keyword>
<evidence type="ECO:0000256" key="2">
    <source>
        <dbReference type="ARBA" id="ARBA00023125"/>
    </source>
</evidence>